<dbReference type="Proteomes" id="UP001498398">
    <property type="component" value="Unassembled WGS sequence"/>
</dbReference>
<name>A0ABR1J7Q9_9AGAR</name>
<comment type="caution">
    <text evidence="2">The sequence shown here is derived from an EMBL/GenBank/DDBJ whole genome shotgun (WGS) entry which is preliminary data.</text>
</comment>
<gene>
    <name evidence="2" type="ORF">VKT23_011667</name>
</gene>
<protein>
    <submittedName>
        <fullName evidence="2">Uncharacterized protein</fullName>
    </submittedName>
</protein>
<evidence type="ECO:0000313" key="3">
    <source>
        <dbReference type="Proteomes" id="UP001498398"/>
    </source>
</evidence>
<feature type="compositionally biased region" description="Basic and acidic residues" evidence="1">
    <location>
        <begin position="148"/>
        <end position="161"/>
    </location>
</feature>
<proteinExistence type="predicted"/>
<feature type="region of interest" description="Disordered" evidence="1">
    <location>
        <begin position="134"/>
        <end position="173"/>
    </location>
</feature>
<evidence type="ECO:0000256" key="1">
    <source>
        <dbReference type="SAM" id="MobiDB-lite"/>
    </source>
</evidence>
<sequence>MTSKSLFNGISVSSPTRTLGKSLGTPISASSPRSILKRPPPLMLSPIHPSSKQLSPLVLSANLTVLITPSKASPTVTKANRKSRNLTVTITSPSSPHVHFPPSAHLTSTFAAHSSECYDRTAIKVSPNPLEIPSWGSRVYSPSTGSFKDSEQADVTERDSEATDGLMSRRFRTSKASPFTPPILLTSSLGITSPLSQSFTELPFSPRPNRTRASIRFQNITALNSLDSLQPLSHQDGNRLSNGGDRQLKAFPRSPYPVPMSPVLPTLESNSEVEVYEDEILPLSPLPSAPMTSSTPRNRSWLMSPSPKDPFACLPSFSLVLEEASEEGSGAAM</sequence>
<dbReference type="EMBL" id="JBANRG010000026">
    <property type="protein sequence ID" value="KAK7453402.1"/>
    <property type="molecule type" value="Genomic_DNA"/>
</dbReference>
<feature type="region of interest" description="Disordered" evidence="1">
    <location>
        <begin position="228"/>
        <end position="250"/>
    </location>
</feature>
<accession>A0ABR1J7Q9</accession>
<keyword evidence="3" id="KW-1185">Reference proteome</keyword>
<feature type="compositionally biased region" description="Polar residues" evidence="1">
    <location>
        <begin position="228"/>
        <end position="241"/>
    </location>
</feature>
<organism evidence="2 3">
    <name type="scientific">Marasmiellus scandens</name>
    <dbReference type="NCBI Taxonomy" id="2682957"/>
    <lineage>
        <taxon>Eukaryota</taxon>
        <taxon>Fungi</taxon>
        <taxon>Dikarya</taxon>
        <taxon>Basidiomycota</taxon>
        <taxon>Agaricomycotina</taxon>
        <taxon>Agaricomycetes</taxon>
        <taxon>Agaricomycetidae</taxon>
        <taxon>Agaricales</taxon>
        <taxon>Marasmiineae</taxon>
        <taxon>Omphalotaceae</taxon>
        <taxon>Marasmiellus</taxon>
    </lineage>
</organism>
<reference evidence="2 3" key="1">
    <citation type="submission" date="2024-01" db="EMBL/GenBank/DDBJ databases">
        <title>A draft genome for the cacao thread blight pathogen Marasmiellus scandens.</title>
        <authorList>
            <person name="Baruah I.K."/>
            <person name="Leung J."/>
            <person name="Bukari Y."/>
            <person name="Amoako-Attah I."/>
            <person name="Meinhardt L.W."/>
            <person name="Bailey B.A."/>
            <person name="Cohen S.P."/>
        </authorList>
    </citation>
    <scope>NUCLEOTIDE SEQUENCE [LARGE SCALE GENOMIC DNA]</scope>
    <source>
        <strain evidence="2 3">GH-19</strain>
    </source>
</reference>
<evidence type="ECO:0000313" key="2">
    <source>
        <dbReference type="EMBL" id="KAK7453402.1"/>
    </source>
</evidence>